<evidence type="ECO:0000313" key="15">
    <source>
        <dbReference type="EMBL" id="CAD7093096.1"/>
    </source>
</evidence>
<dbReference type="PROSITE" id="PS00916">
    <property type="entry name" value="PI3_4_KINASE_2"/>
    <property type="match status" value="1"/>
</dbReference>
<feature type="domain" description="FATC" evidence="14">
    <location>
        <begin position="3923"/>
        <end position="3955"/>
    </location>
</feature>
<keyword evidence="6" id="KW-0547">Nucleotide-binding</keyword>
<evidence type="ECO:0000256" key="6">
    <source>
        <dbReference type="ARBA" id="ARBA00022741"/>
    </source>
</evidence>
<sequence>MSSKFLNLDGLKECLGSENPAKAKEIVENACKFFDQDLTSAELAHAIEVLFHDVNGALAFVNKSIRHNKLFNVSNVAIFELWSKLFSNYAKEINFDAYIENASTTCLQYAVSTVVSAKEKECATIVMQELVQNGLMRETDVSPIVTKLLAIVMNQKIKQSTFLQEVYKLLGIIARNSPNGMTSVVDAESMRDVFLKPLEIVLLNEETLQFNTLTGALQGLNLYLMSFAPSPEAEPDVCKRIYTCVKRLSDPMDSSKKATFRAAIELFTTHTSLFGSLIFKDAQYWHTCLEKWLSSTIYEDRRRGIYAIHAFHQAIAAEILHRKDENDRNILGFFMNFFREKLESKDSPSYLFRIAVRGFGVMSGPCKALLPDMLDKLTLLVIQRTELVSIAEDNELRDILEHFPDYVEALSQIITITDDKQVMEMLAHNVETITIRLIRDFHYLSRAYTQLVLGSLLKAFFNLSKVSGNLLDDILEKVIFQGMIFTCAHKLVYDATLDWSTDIDWKENITFRAYFPLWEGFILDVENFTYNRPMIAEKIFNYIMKSLFAIVNKLDFRTKRRVYTDEDGTDKEFYFCDPNIDLCPVKPQDFHIFFNVVDFLRDLFWVKFRATYFRPWIQEFCTTMLRLAIQNPLVSGFLKLLEIGLVKAEFLRYFDDTMLLEVHNLRLHLSHFLKHLITKCQKISGELQISCLELILKYPIHFYREYITALIPVFQIALDIGKSTLWLAKLAVGAVEKMHDQYSEDSPEMSKFFKRVLPCLDSYLRSKGFEEAKNPEIVKVRNKRRMNKAIAPKVSETELISLQKRIMAFIGKLSPQTATAMILDGKPLDNLVKWEMNQSLRVILHFPTMRPSIYLDTIMPRICELAVTSSDRKTKVSACELVHAVILYVMGIRRYKGQIWKELCRCMFILGSDSDGTVQQMFEPLLKQVMHYMSKYENFEGVESLMEALMNGISNSGNSSIRDLSAVCLREFVEWSIKQVRAEQLAASEGSISTILEHLKMYSFDSDSAKRNGAALAFNNLYRILREQETICDVYFIDLFHTFCVNFKLSEEMSTISLAENLNSDLEQVSMSLDHVVRVLKERNDIFNREQSNRIVPSVKEIKTLKDIVLFLVTECSSKLMNYRHKCIEISRVLSVRVLNINSYAEFLKKHTSIGLLQDICEGPMDGTGIKARPNLDFLKNEKSSPYSLIYSWLQHFLSSLDCYCLLLDVNSLEGCNDIFDGAKIFEVISYYLDNICWEKVVEILNRIDPNPSISSADTIVQMNSEDCSRIETIKTIITIRIMDFMCKAHANGCADAFPSSYWAENKHLIIKFLNQMIFEVHKLNFDFRVQNIRRKLPKYIEVLMEILHEKCADKQFVAELQRDILESLKFRLNDIHTSIEEILSSDSVSEEQQNSVTGIKFVCQHLEVFHADASGRKFLKNMSMEIFSDLFLKIKKTVLRNAFAVELDPSVEKLVNELMSVCFIVNTMAPNVVHCLLDTTELKAQKSGTMITHGSHFLKVYKNTVFKYSDERFIQDVISQLLRNITSSNFHQILNFFIDLIDHLDKNRKDDTSSLKAAIDHILENIANIIQVVNKNNEHQTFTKLVSNLLNASPYEVQRFRKKAASLEEWILDQLRNETLSLKRKSNIIYLLPALVGPDDQEHCELTEALEGIQRQYLPLRSSEFAKNSYEETALKYVFKYLLNCLVFSKSYVILEFLIKCTAPDSKHVIEWMIRSELKSYTLLLSINQQTTQLNLVLKVISDREIEPKFRLTILDRFLLTMIQNCHTKSLEEFFIASIKRMYEMIETNYGSGNSGWIVEHSLVDRIIGFSLVEVMFGSLSKDNLLSRDSAIGRQLLGELKSGNELVGILTKKAFYSRTEVFVTDDPSAKELFRQYQCAAYRSVCSLVSNTQNGLQFYSKFIFEENSTKNELVWQKLIDCTNNTLYSFDSQEMEEYLKVKERFISIRKINPRPSSSGLLPTYSSRQLQTQSIFQSSLSQDVSKLDLNYSTVRTDAEVLAQMEKLEGTVASVHLERTELNKHEVMPILCGVIEHMFENSIAPKPPPGSENRRPYKWITAIASAMENSENHKNIRLFLAQMVQNCREVFQHYSYALFGPVLQVLVDECAGTRLNFFTTDLIAMLLSWTSKNFYTPSTSEEKHLISQLLKFVMKNAWHEKREIFKFNLELIQSMINLWKDCIAVPSQLLLDAITRSQTPNSRENGCGIMLLGLVLNSGLDVWTSNTKQLFLRSIVMNLNNDLTIIYQSASSVLGMMLSKLQSEEDTDFAETQIPELVQRIKNMRGKNEKKFLDIVYGIHKHYPEIVDSFREIIIFKIPLALGTIKCMYLEMLLTRIEAYEGDDLYKILVSIGITSIVKSLDYQLLGLHIINRAVRKMKHEDVQTILNIIEECIESRKADCRDVAYEILIYIALNFPTEMGNRAGQLLLNGLMDPDTKIQDRIFHFWSNETCLSSKIEERILFLISDYSVKCEKQFLGFCTQLLLELTIKSPESKRQVFEFQTDDDSKLMEYYISTEPQIKKTNSLPPLFAETHNTRRSLLLGSQSYNYVQNGGSNDYFFEPTLDPGKTRTLSQSFTLPTQSALPFIISSQTLDRNSQKVKAQEGTEAISLNKSFDRLRKRFLKDKEKETRYRVLQVIDRRVKQKTKMEIDLKKKESRVVLYRRYRNGDYPDLLINHLALLLPLQGLVRRDPVIAREVFVSIFATVLEALGPEANMFIISISSKIQGILENAKSCDPMIFATFLEIALLQPAKFDFAPEMIAMIAKATNMLTIGAIYLEHRINADWDTDLLSAKSSSTVPIDEQHWLHLSDIYNSLAEYDVVSSIFADKMRTDPRLAEAIELKANGKYEEAQQLLLEVIDRRVQVEHYYAYICYYECFLEMGMWSELSKNVQNQLDDFEELWTDDYNTAFLLPNLMQSELQLILQNKSQSNDFLRILESWTADPVKSEYMKRVFCEELMMLHIASRDFLQARVYGEAYLRAFQMDWAIISSMNNKLRLKNLLNAQKVAEIDHYASLLIDNFSEASVAKLNSRWERCSIGDSESLRFWNCVLAYRSYIGHLIQDMLGNVNSEGLESIQLQDNLFKMNLQLFNTALKQGNYILSAKVLEQLRSSPCCNRNLFNLQCEISTVKQVVLESHSSTASNQVQILKRAWLMSDNIIQNNEVFRDDTALHLEVLKLHSNIGEQILTLLSPDILRGELLSDLKDISGANTAQRIKQYIFDQSFQSTKKAAEISESVAQKADLRSSVSDSFYRFAQFCYDHRNNETNEDSVEMEELVIKFVFLAMKYDSKEACQLFPSILQLQSVENQTLLSAFSDYSADVPEWMFLPWIPQILSHLDLNKSSHLDDIVRRIAHAYPNALIYPFNVWFERFTDEPSLKRHLRADIQEIADILENPIADMFIRNLKILCLPEALLMTHIEQLLKSVTQRERPSQTVFRQKIDSLVHSVFVENQELQGRAYRSIQIHKQHLLNLKTLKIQVDFETIQERLHKIRDNVKGAMQKVENHISLESICPWLAHYQWCGEESFLELPGQYEDDVRPKVFDHIKIMKFGQKIEVFGSLRRPFRITIYGSNAKAYDFLVKFGEDLKQDQRIQQLLRLMSSKLAEDQNCRNHNLFIRTFKVTPIGRTCGMMSWVLDTISLQTFFTKALLSRDPTGSALLGEMHAGHVQFLKDASRDENRGARPALDIYGKAAQHYSRNQIVANFRNLENIINLEIIKLGLVDMSVSPDSFYVLRNNFATSMVAMSISNWILGIGDRHILNILISTKDATLTGIDFGCTFGCGVRNLPVPELIPFRLTPHMVGTMNPMGTSGVISKCMGHALRVFRNSRRILMACMEVFVREPTVNWVSSTRIGNIGGGSDSSDENWEPRDRIEVAEQKLLGYNPMHLMEKELRAGVIGRHPDYLEGYVKILRGDQQFNIRARLPEQNLTVEQQVKCLIDLATDPAVLGIAYEGFLPWL</sequence>
<dbReference type="OMA" id="PSPMCRE"/>
<accession>A0A7R8Z212</accession>
<dbReference type="Pfam" id="PF20502">
    <property type="entry name" value="DNAPKcs_CC1-2"/>
    <property type="match status" value="1"/>
</dbReference>
<feature type="domain" description="FAT" evidence="13">
    <location>
        <begin position="2757"/>
        <end position="3367"/>
    </location>
</feature>
<dbReference type="InterPro" id="IPR037706">
    <property type="entry name" value="DNA-PK_dom"/>
</dbReference>
<comment type="similarity">
    <text evidence="2">Belongs to the PI3/PI4-kinase family.</text>
</comment>
<dbReference type="GO" id="GO:0005634">
    <property type="term" value="C:nucleus"/>
    <property type="evidence" value="ECO:0007669"/>
    <property type="project" value="UniProtKB-SubCell"/>
</dbReference>
<dbReference type="InterPro" id="IPR014009">
    <property type="entry name" value="PIK_FAT"/>
</dbReference>
<feature type="domain" description="PI3K/PI4K catalytic" evidence="12">
    <location>
        <begin position="3547"/>
        <end position="3881"/>
    </location>
</feature>
<keyword evidence="11" id="KW-0539">Nucleus</keyword>
<evidence type="ECO:0000313" key="16">
    <source>
        <dbReference type="Proteomes" id="UP000594454"/>
    </source>
</evidence>
<dbReference type="CDD" id="cd05172">
    <property type="entry name" value="PIKKc_DNA-PK"/>
    <property type="match status" value="1"/>
</dbReference>
<dbReference type="Gene3D" id="1.10.1070.11">
    <property type="entry name" value="Phosphatidylinositol 3-/4-kinase, catalytic domain"/>
    <property type="match status" value="1"/>
</dbReference>
<gene>
    <name evidence="15" type="ORF">HERILL_LOCUS15403</name>
</gene>
<evidence type="ECO:0000256" key="8">
    <source>
        <dbReference type="ARBA" id="ARBA00022777"/>
    </source>
</evidence>
<dbReference type="GO" id="GO:0004677">
    <property type="term" value="F:DNA-dependent protein kinase activity"/>
    <property type="evidence" value="ECO:0007669"/>
    <property type="project" value="InterPro"/>
</dbReference>
<keyword evidence="16" id="KW-1185">Reference proteome</keyword>
<comment type="subcellular location">
    <subcellularLocation>
        <location evidence="1">Nucleus</location>
    </subcellularLocation>
</comment>
<keyword evidence="8" id="KW-0418">Kinase</keyword>
<protein>
    <recommendedName>
        <fullName evidence="3">non-specific serine/threonine protein kinase</fullName>
        <ecNumber evidence="3">2.7.11.1</ecNumber>
    </recommendedName>
</protein>
<dbReference type="EMBL" id="LR899014">
    <property type="protein sequence ID" value="CAD7093096.1"/>
    <property type="molecule type" value="Genomic_DNA"/>
</dbReference>
<dbReference type="InParanoid" id="A0A7R8Z212"/>
<dbReference type="GO" id="GO:0005524">
    <property type="term" value="F:ATP binding"/>
    <property type="evidence" value="ECO:0007669"/>
    <property type="project" value="UniProtKB-KW"/>
</dbReference>
<dbReference type="InterPro" id="IPR012582">
    <property type="entry name" value="DNAPKcs_CC3"/>
</dbReference>
<dbReference type="InterPro" id="IPR050517">
    <property type="entry name" value="DDR_Repair_Kinase"/>
</dbReference>
<dbReference type="Pfam" id="PF19704">
    <property type="entry name" value="DNAPKcs_CC5"/>
    <property type="match status" value="1"/>
</dbReference>
<evidence type="ECO:0000256" key="3">
    <source>
        <dbReference type="ARBA" id="ARBA00012513"/>
    </source>
</evidence>
<dbReference type="Pfam" id="PF00454">
    <property type="entry name" value="PI3_PI4_kinase"/>
    <property type="match status" value="1"/>
</dbReference>
<evidence type="ECO:0000256" key="1">
    <source>
        <dbReference type="ARBA" id="ARBA00004123"/>
    </source>
</evidence>
<evidence type="ECO:0000256" key="9">
    <source>
        <dbReference type="ARBA" id="ARBA00022840"/>
    </source>
</evidence>
<dbReference type="SUPFAM" id="SSF56112">
    <property type="entry name" value="Protein kinase-like (PK-like)"/>
    <property type="match status" value="1"/>
</dbReference>
<dbReference type="InterPro" id="IPR046804">
    <property type="entry name" value="DNA-PKcs_N"/>
</dbReference>
<dbReference type="Pfam" id="PF02260">
    <property type="entry name" value="FATC"/>
    <property type="match status" value="1"/>
</dbReference>
<evidence type="ECO:0000256" key="11">
    <source>
        <dbReference type="ARBA" id="ARBA00023242"/>
    </source>
</evidence>
<dbReference type="InterPro" id="IPR003152">
    <property type="entry name" value="FATC_dom"/>
</dbReference>
<evidence type="ECO:0000256" key="2">
    <source>
        <dbReference type="ARBA" id="ARBA00011031"/>
    </source>
</evidence>
<organism evidence="15 16">
    <name type="scientific">Hermetia illucens</name>
    <name type="common">Black soldier fly</name>
    <dbReference type="NCBI Taxonomy" id="343691"/>
    <lineage>
        <taxon>Eukaryota</taxon>
        <taxon>Metazoa</taxon>
        <taxon>Ecdysozoa</taxon>
        <taxon>Arthropoda</taxon>
        <taxon>Hexapoda</taxon>
        <taxon>Insecta</taxon>
        <taxon>Pterygota</taxon>
        <taxon>Neoptera</taxon>
        <taxon>Endopterygota</taxon>
        <taxon>Diptera</taxon>
        <taxon>Brachycera</taxon>
        <taxon>Stratiomyomorpha</taxon>
        <taxon>Stratiomyidae</taxon>
        <taxon>Hermetiinae</taxon>
        <taxon>Hermetia</taxon>
    </lineage>
</organism>
<dbReference type="InterPro" id="IPR011009">
    <property type="entry name" value="Kinase-like_dom_sf"/>
</dbReference>
<dbReference type="InterPro" id="IPR045581">
    <property type="entry name" value="DNAPKcs_CC5"/>
</dbReference>
<reference evidence="15 16" key="1">
    <citation type="submission" date="2020-11" db="EMBL/GenBank/DDBJ databases">
        <authorList>
            <person name="Wallbank WR R."/>
            <person name="Pardo Diaz C."/>
            <person name="Kozak K."/>
            <person name="Martin S."/>
            <person name="Jiggins C."/>
            <person name="Moest M."/>
            <person name="Warren A I."/>
            <person name="Generalovic N T."/>
            <person name="Byers J.R.P. K."/>
            <person name="Montejo-Kovacevich G."/>
            <person name="Yen C E."/>
        </authorList>
    </citation>
    <scope>NUCLEOTIDE SEQUENCE [LARGE SCALE GENOMIC DNA]</scope>
</reference>
<dbReference type="InterPro" id="IPR046803">
    <property type="entry name" value="DNAPKcs_CC1-2"/>
</dbReference>
<dbReference type="InterPro" id="IPR036940">
    <property type="entry name" value="PI3/4_kinase_cat_sf"/>
</dbReference>
<evidence type="ECO:0000256" key="10">
    <source>
        <dbReference type="ARBA" id="ARBA00023204"/>
    </source>
</evidence>
<dbReference type="PROSITE" id="PS50290">
    <property type="entry name" value="PI3_4_KINASE_3"/>
    <property type="match status" value="1"/>
</dbReference>
<evidence type="ECO:0000259" key="14">
    <source>
        <dbReference type="PROSITE" id="PS51190"/>
    </source>
</evidence>
<dbReference type="Pfam" id="PF20500">
    <property type="entry name" value="DNA-PKcs_N"/>
    <property type="match status" value="1"/>
</dbReference>
<dbReference type="SMART" id="SM00146">
    <property type="entry name" value="PI3Kc"/>
    <property type="match status" value="1"/>
</dbReference>
<dbReference type="OrthoDB" id="431717at2759"/>
<evidence type="ECO:0000259" key="12">
    <source>
        <dbReference type="PROSITE" id="PS50290"/>
    </source>
</evidence>
<dbReference type="GO" id="GO:0008630">
    <property type="term" value="P:intrinsic apoptotic signaling pathway in response to DNA damage"/>
    <property type="evidence" value="ECO:0007669"/>
    <property type="project" value="TreeGrafter"/>
</dbReference>
<dbReference type="SUPFAM" id="SSF48371">
    <property type="entry name" value="ARM repeat"/>
    <property type="match status" value="3"/>
</dbReference>
<name>A0A7R8Z212_HERIL</name>
<keyword evidence="4" id="KW-0723">Serine/threonine-protein kinase</keyword>
<evidence type="ECO:0000259" key="13">
    <source>
        <dbReference type="PROSITE" id="PS51189"/>
    </source>
</evidence>
<dbReference type="GO" id="GO:0000723">
    <property type="term" value="P:telomere maintenance"/>
    <property type="evidence" value="ECO:0007669"/>
    <property type="project" value="TreeGrafter"/>
</dbReference>
<dbReference type="PANTHER" id="PTHR11139">
    <property type="entry name" value="ATAXIA TELANGIECTASIA MUTATED ATM -RELATED"/>
    <property type="match status" value="1"/>
</dbReference>
<dbReference type="InterPro" id="IPR000403">
    <property type="entry name" value="PI3/4_kinase_cat_dom"/>
</dbReference>
<keyword evidence="9" id="KW-0067">ATP-binding</keyword>
<dbReference type="InterPro" id="IPR011989">
    <property type="entry name" value="ARM-like"/>
</dbReference>
<keyword evidence="10" id="KW-0234">DNA repair</keyword>
<dbReference type="InterPro" id="IPR016024">
    <property type="entry name" value="ARM-type_fold"/>
</dbReference>
<dbReference type="SMART" id="SM01343">
    <property type="entry name" value="FATC"/>
    <property type="match status" value="1"/>
</dbReference>
<dbReference type="SMART" id="SM01344">
    <property type="entry name" value="NUC194"/>
    <property type="match status" value="1"/>
</dbReference>
<dbReference type="GO" id="GO:0006303">
    <property type="term" value="P:double-strand break repair via nonhomologous end joining"/>
    <property type="evidence" value="ECO:0007669"/>
    <property type="project" value="InterPro"/>
</dbReference>
<dbReference type="Gene3D" id="1.25.10.10">
    <property type="entry name" value="Leucine-rich Repeat Variant"/>
    <property type="match status" value="1"/>
</dbReference>
<keyword evidence="7" id="KW-0227">DNA damage</keyword>
<dbReference type="PANTHER" id="PTHR11139:SF68">
    <property type="entry name" value="DNA-DEPENDENT PROTEIN KINASE CATALYTIC SUBUNIT"/>
    <property type="match status" value="1"/>
</dbReference>
<dbReference type="EC" id="2.7.11.1" evidence="3"/>
<evidence type="ECO:0000256" key="7">
    <source>
        <dbReference type="ARBA" id="ARBA00022763"/>
    </source>
</evidence>
<evidence type="ECO:0000256" key="4">
    <source>
        <dbReference type="ARBA" id="ARBA00022527"/>
    </source>
</evidence>
<evidence type="ECO:0000256" key="5">
    <source>
        <dbReference type="ARBA" id="ARBA00022679"/>
    </source>
</evidence>
<dbReference type="Pfam" id="PF08163">
    <property type="entry name" value="DNAPKcs_CC3"/>
    <property type="match status" value="1"/>
</dbReference>
<keyword evidence="5" id="KW-0808">Transferase</keyword>
<dbReference type="PROSITE" id="PS51190">
    <property type="entry name" value="FATC"/>
    <property type="match status" value="1"/>
</dbReference>
<dbReference type="Proteomes" id="UP000594454">
    <property type="component" value="Chromosome 6"/>
</dbReference>
<dbReference type="PROSITE" id="PS51189">
    <property type="entry name" value="FAT"/>
    <property type="match status" value="1"/>
</dbReference>
<dbReference type="InterPro" id="IPR018936">
    <property type="entry name" value="PI3/4_kinase_CS"/>
</dbReference>
<proteinExistence type="inferred from homology"/>
<dbReference type="Gene3D" id="3.30.1010.10">
    <property type="entry name" value="Phosphatidylinositol 3-kinase Catalytic Subunit, Chain A, domain 4"/>
    <property type="match status" value="1"/>
</dbReference>